<gene>
    <name evidence="2" type="ORF">B0H67DRAFT_647214</name>
</gene>
<feature type="compositionally biased region" description="Polar residues" evidence="1">
    <location>
        <begin position="130"/>
        <end position="145"/>
    </location>
</feature>
<dbReference type="EMBL" id="JAUKUA010000005">
    <property type="protein sequence ID" value="KAK0711873.1"/>
    <property type="molecule type" value="Genomic_DNA"/>
</dbReference>
<accession>A0AA40DU25</accession>
<dbReference type="Proteomes" id="UP001172102">
    <property type="component" value="Unassembled WGS sequence"/>
</dbReference>
<keyword evidence="3" id="KW-1185">Reference proteome</keyword>
<comment type="caution">
    <text evidence="2">The sequence shown here is derived from an EMBL/GenBank/DDBJ whole genome shotgun (WGS) entry which is preliminary data.</text>
</comment>
<proteinExistence type="predicted"/>
<feature type="compositionally biased region" description="Basic and acidic residues" evidence="1">
    <location>
        <begin position="241"/>
        <end position="259"/>
    </location>
</feature>
<evidence type="ECO:0000313" key="3">
    <source>
        <dbReference type="Proteomes" id="UP001172102"/>
    </source>
</evidence>
<protein>
    <submittedName>
        <fullName evidence="2">Uncharacterized protein</fullName>
    </submittedName>
</protein>
<feature type="region of interest" description="Disordered" evidence="1">
    <location>
        <begin position="227"/>
        <end position="296"/>
    </location>
</feature>
<reference evidence="2" key="1">
    <citation type="submission" date="2023-06" db="EMBL/GenBank/DDBJ databases">
        <title>Genome-scale phylogeny and comparative genomics of the fungal order Sordariales.</title>
        <authorList>
            <consortium name="Lawrence Berkeley National Laboratory"/>
            <person name="Hensen N."/>
            <person name="Bonometti L."/>
            <person name="Westerberg I."/>
            <person name="Brannstrom I.O."/>
            <person name="Guillou S."/>
            <person name="Cros-Aarteil S."/>
            <person name="Calhoun S."/>
            <person name="Haridas S."/>
            <person name="Kuo A."/>
            <person name="Mondo S."/>
            <person name="Pangilinan J."/>
            <person name="Riley R."/>
            <person name="Labutti K."/>
            <person name="Andreopoulos B."/>
            <person name="Lipzen A."/>
            <person name="Chen C."/>
            <person name="Yanf M."/>
            <person name="Daum C."/>
            <person name="Ng V."/>
            <person name="Clum A."/>
            <person name="Steindorff A."/>
            <person name="Ohm R."/>
            <person name="Martin F."/>
            <person name="Silar P."/>
            <person name="Natvig D."/>
            <person name="Lalanne C."/>
            <person name="Gautier V."/>
            <person name="Ament-Velasquez S.L."/>
            <person name="Kruys A."/>
            <person name="Hutchinson M.I."/>
            <person name="Powell A.J."/>
            <person name="Barry K."/>
            <person name="Miller A.N."/>
            <person name="Grigoriev I.V."/>
            <person name="Debuchy R."/>
            <person name="Gladieux P."/>
            <person name="Thoren M.H."/>
            <person name="Johannesson H."/>
        </authorList>
    </citation>
    <scope>NUCLEOTIDE SEQUENCE</scope>
    <source>
        <strain evidence="2">SMH4607-1</strain>
    </source>
</reference>
<feature type="region of interest" description="Disordered" evidence="1">
    <location>
        <begin position="114"/>
        <end position="160"/>
    </location>
</feature>
<name>A0AA40DU25_9PEZI</name>
<feature type="compositionally biased region" description="Basic and acidic residues" evidence="1">
    <location>
        <begin position="114"/>
        <end position="128"/>
    </location>
</feature>
<sequence>MANDAEERAARLAQAIDNAHQEVRFDTAALDDAARVKNRNLTLQPTGDFATFKHKFVRLAGERSLPKAQWKDEFELRLPTSLKTSLAVPFDDSVTFENFARLASSIALNLRERERDKPAASAAGRDKGNATPSTRTDNTSRSGRQPTGRGTLGHSLTTEEASQCIEESIQANFNMQDDRYENEWALIYAGPYDIIKLVSWEKLEADRAILLQRITGLEAQAADQDCCPTSDTRVKFSLPDPPRHDDGTAETEKMHRQLDGRTSPSQDAPRPPRKGKPKGLYPLANARGREGDDSGITGLAELDSLIDDKRRLLDPLADDDESLRRKIDEQVPTRTASIATCLVS</sequence>
<evidence type="ECO:0000313" key="2">
    <source>
        <dbReference type="EMBL" id="KAK0711873.1"/>
    </source>
</evidence>
<evidence type="ECO:0000256" key="1">
    <source>
        <dbReference type="SAM" id="MobiDB-lite"/>
    </source>
</evidence>
<organism evidence="2 3">
    <name type="scientific">Lasiosphaeris hirsuta</name>
    <dbReference type="NCBI Taxonomy" id="260670"/>
    <lineage>
        <taxon>Eukaryota</taxon>
        <taxon>Fungi</taxon>
        <taxon>Dikarya</taxon>
        <taxon>Ascomycota</taxon>
        <taxon>Pezizomycotina</taxon>
        <taxon>Sordariomycetes</taxon>
        <taxon>Sordariomycetidae</taxon>
        <taxon>Sordariales</taxon>
        <taxon>Lasiosphaeriaceae</taxon>
        <taxon>Lasiosphaeris</taxon>
    </lineage>
</organism>
<dbReference type="AlphaFoldDB" id="A0AA40DU25"/>